<reference evidence="5" key="1">
    <citation type="submission" date="2019-07" db="EMBL/GenBank/DDBJ databases">
        <title>Chitinimonas sp. nov., isolated from Ny-Alesund, arctica soil.</title>
        <authorList>
            <person name="Xu Q."/>
            <person name="Peng F."/>
        </authorList>
    </citation>
    <scope>NUCLEOTIDE SEQUENCE [LARGE SCALE GENOMIC DNA]</scope>
    <source>
        <strain evidence="5">R3-44</strain>
    </source>
</reference>
<proteinExistence type="predicted"/>
<dbReference type="SMART" id="SM00062">
    <property type="entry name" value="PBPb"/>
    <property type="match status" value="1"/>
</dbReference>
<feature type="signal peptide" evidence="2">
    <location>
        <begin position="1"/>
        <end position="33"/>
    </location>
</feature>
<evidence type="ECO:0000313" key="5">
    <source>
        <dbReference type="Proteomes" id="UP000317550"/>
    </source>
</evidence>
<dbReference type="Gene3D" id="3.40.190.10">
    <property type="entry name" value="Periplasmic binding protein-like II"/>
    <property type="match status" value="2"/>
</dbReference>
<evidence type="ECO:0000256" key="2">
    <source>
        <dbReference type="SAM" id="SignalP"/>
    </source>
</evidence>
<organism evidence="4 5">
    <name type="scientific">Chitinimonas arctica</name>
    <dbReference type="NCBI Taxonomy" id="2594795"/>
    <lineage>
        <taxon>Bacteria</taxon>
        <taxon>Pseudomonadati</taxon>
        <taxon>Pseudomonadota</taxon>
        <taxon>Betaproteobacteria</taxon>
        <taxon>Neisseriales</taxon>
        <taxon>Chitinibacteraceae</taxon>
        <taxon>Chitinimonas</taxon>
    </lineage>
</organism>
<dbReference type="KEGG" id="cari:FNU76_22770"/>
<keyword evidence="5" id="KW-1185">Reference proteome</keyword>
<evidence type="ECO:0000256" key="1">
    <source>
        <dbReference type="ARBA" id="ARBA00022729"/>
    </source>
</evidence>
<gene>
    <name evidence="4" type="ORF">FNU76_22770</name>
</gene>
<dbReference type="PANTHER" id="PTHR35936">
    <property type="entry name" value="MEMBRANE-BOUND LYTIC MUREIN TRANSGLYCOSYLASE F"/>
    <property type="match status" value="1"/>
</dbReference>
<dbReference type="SUPFAM" id="SSF53850">
    <property type="entry name" value="Periplasmic binding protein-like II"/>
    <property type="match status" value="1"/>
</dbReference>
<feature type="chain" id="PRO_5021835760" evidence="2">
    <location>
        <begin position="34"/>
        <end position="263"/>
    </location>
</feature>
<name>A0A516SMQ0_9NEIS</name>
<dbReference type="PANTHER" id="PTHR35936:SF25">
    <property type="entry name" value="ABC TRANSPORTER SUBSTRATE-BINDING PROTEIN"/>
    <property type="match status" value="1"/>
</dbReference>
<evidence type="ECO:0000313" key="4">
    <source>
        <dbReference type="EMBL" id="QDQ29434.1"/>
    </source>
</evidence>
<protein>
    <submittedName>
        <fullName evidence="4">Transporter substrate-binding domain-containing protein</fullName>
    </submittedName>
</protein>
<accession>A0A516SMQ0</accession>
<evidence type="ECO:0000259" key="3">
    <source>
        <dbReference type="SMART" id="SM00062"/>
    </source>
</evidence>
<dbReference type="Proteomes" id="UP000317550">
    <property type="component" value="Chromosome"/>
</dbReference>
<sequence>MRPPNNEGRFAAAMRRLRASLFLLALLGPAVHADDVLTLVSTDYPPYFSSKLPEQGTLSALVRAAFLSSGHQIKLEFRPWARLMAEVQAGKYHGVVAVWYSDERAAFLAYSDPLVDTHIGFYGRNDQNLKVDNLATLRDKLVGTVRGYANPAQIAANQLRTEDAVDDLTNLKKLAAGRLDLVVIDRALADWLLRENLPGALTHLAWRDPPLQTMPLYIGFARKNPGYQRLLADFNRGLAEIRRNGEYARIMKRLPLVRGARPM</sequence>
<dbReference type="OrthoDB" id="9804723at2"/>
<feature type="domain" description="Solute-binding protein family 3/N-terminal" evidence="3">
    <location>
        <begin position="36"/>
        <end position="258"/>
    </location>
</feature>
<dbReference type="Pfam" id="PF00497">
    <property type="entry name" value="SBP_bac_3"/>
    <property type="match status" value="1"/>
</dbReference>
<dbReference type="AlphaFoldDB" id="A0A516SMQ0"/>
<dbReference type="EMBL" id="CP041730">
    <property type="protein sequence ID" value="QDQ29434.1"/>
    <property type="molecule type" value="Genomic_DNA"/>
</dbReference>
<dbReference type="InterPro" id="IPR001638">
    <property type="entry name" value="Solute-binding_3/MltF_N"/>
</dbReference>
<keyword evidence="1 2" id="KW-0732">Signal</keyword>